<dbReference type="InterPro" id="IPR001525">
    <property type="entry name" value="C5_MeTfrase"/>
</dbReference>
<organism evidence="8 9">
    <name type="scientific">Gloeobacter kilaueensis (strain ATCC BAA-2537 / CCAP 1431/1 / ULC 316 / JS1)</name>
    <dbReference type="NCBI Taxonomy" id="1183438"/>
    <lineage>
        <taxon>Bacteria</taxon>
        <taxon>Bacillati</taxon>
        <taxon>Cyanobacteriota</taxon>
        <taxon>Cyanophyceae</taxon>
        <taxon>Gloeobacterales</taxon>
        <taxon>Gloeobacteraceae</taxon>
        <taxon>Gloeobacter</taxon>
    </lineage>
</organism>
<accession>U5QDA0</accession>
<keyword evidence="9" id="KW-1185">Reference proteome</keyword>
<comment type="catalytic activity">
    <reaction evidence="7">
        <text>a 2'-deoxycytidine in DNA + S-adenosyl-L-methionine = a 5-methyl-2'-deoxycytidine in DNA + S-adenosyl-L-homocysteine + H(+)</text>
        <dbReference type="Rhea" id="RHEA:13681"/>
        <dbReference type="Rhea" id="RHEA-COMP:11369"/>
        <dbReference type="Rhea" id="RHEA-COMP:11370"/>
        <dbReference type="ChEBI" id="CHEBI:15378"/>
        <dbReference type="ChEBI" id="CHEBI:57856"/>
        <dbReference type="ChEBI" id="CHEBI:59789"/>
        <dbReference type="ChEBI" id="CHEBI:85452"/>
        <dbReference type="ChEBI" id="CHEBI:85454"/>
        <dbReference type="EC" id="2.1.1.37"/>
    </reaction>
</comment>
<dbReference type="NCBIfam" id="TIGR00675">
    <property type="entry name" value="dcm"/>
    <property type="match status" value="1"/>
</dbReference>
<reference evidence="8 9" key="1">
    <citation type="journal article" date="2013" name="PLoS ONE">
        <title>Cultivation and Complete Genome Sequencing of Gloeobacter kilaueensis sp. nov., from a Lava Cave in Kilauea Caldera, Hawai'i.</title>
        <authorList>
            <person name="Saw J.H."/>
            <person name="Schatz M."/>
            <person name="Brown M.V."/>
            <person name="Kunkel D.D."/>
            <person name="Foster J.S."/>
            <person name="Shick H."/>
            <person name="Christensen S."/>
            <person name="Hou S."/>
            <person name="Wan X."/>
            <person name="Donachie S.P."/>
        </authorList>
    </citation>
    <scope>NUCLEOTIDE SEQUENCE [LARGE SCALE GENOMIC DNA]</scope>
    <source>
        <strain evidence="9">JS</strain>
    </source>
</reference>
<keyword evidence="3 5" id="KW-0949">S-adenosyl-L-methionine</keyword>
<dbReference type="eggNOG" id="COG0270">
    <property type="taxonomic scope" value="Bacteria"/>
</dbReference>
<comment type="similarity">
    <text evidence="5 6">Belongs to the class I-like SAM-binding methyltransferase superfamily. C5-methyltransferase family.</text>
</comment>
<dbReference type="PATRIC" id="fig|1183438.3.peg.605"/>
<dbReference type="PANTHER" id="PTHR10629">
    <property type="entry name" value="CYTOSINE-SPECIFIC METHYLTRANSFERASE"/>
    <property type="match status" value="1"/>
</dbReference>
<name>U5QDA0_GLOK1</name>
<dbReference type="HOGENOM" id="CLU_045327_0_0_3"/>
<dbReference type="Proteomes" id="UP000017396">
    <property type="component" value="Chromosome"/>
</dbReference>
<keyword evidence="1 5" id="KW-0489">Methyltransferase</keyword>
<evidence type="ECO:0000313" key="8">
    <source>
        <dbReference type="EMBL" id="AGY56851.1"/>
    </source>
</evidence>
<dbReference type="STRING" id="1183438.GKIL_0605"/>
<gene>
    <name evidence="8" type="primary">dcm</name>
    <name evidence="8" type="ORF">GKIL_0605</name>
</gene>
<proteinExistence type="inferred from homology"/>
<keyword evidence="4" id="KW-0680">Restriction system</keyword>
<evidence type="ECO:0000256" key="4">
    <source>
        <dbReference type="ARBA" id="ARBA00022747"/>
    </source>
</evidence>
<dbReference type="GO" id="GO:0003886">
    <property type="term" value="F:DNA (cytosine-5-)-methyltransferase activity"/>
    <property type="evidence" value="ECO:0007669"/>
    <property type="project" value="UniProtKB-EC"/>
</dbReference>
<feature type="active site" evidence="5">
    <location>
        <position position="156"/>
    </location>
</feature>
<dbReference type="EMBL" id="CP003587">
    <property type="protein sequence ID" value="AGY56851.1"/>
    <property type="molecule type" value="Genomic_DNA"/>
</dbReference>
<dbReference type="GO" id="GO:0044027">
    <property type="term" value="P:negative regulation of gene expression via chromosomal CpG island methylation"/>
    <property type="evidence" value="ECO:0007669"/>
    <property type="project" value="TreeGrafter"/>
</dbReference>
<dbReference type="InterPro" id="IPR050390">
    <property type="entry name" value="C5-Methyltransferase"/>
</dbReference>
<evidence type="ECO:0000313" key="9">
    <source>
        <dbReference type="Proteomes" id="UP000017396"/>
    </source>
</evidence>
<dbReference type="GO" id="GO:0032259">
    <property type="term" value="P:methylation"/>
    <property type="evidence" value="ECO:0007669"/>
    <property type="project" value="UniProtKB-KW"/>
</dbReference>
<dbReference type="Pfam" id="PF00145">
    <property type="entry name" value="DNA_methylase"/>
    <property type="match status" value="1"/>
</dbReference>
<dbReference type="Gene3D" id="3.90.120.10">
    <property type="entry name" value="DNA Methylase, subunit A, domain 2"/>
    <property type="match status" value="1"/>
</dbReference>
<dbReference type="InterPro" id="IPR029063">
    <property type="entry name" value="SAM-dependent_MTases_sf"/>
</dbReference>
<dbReference type="REBASE" id="71802">
    <property type="entry name" value="M.GkiJS1ORF605P"/>
</dbReference>
<dbReference type="GO" id="GO:0009307">
    <property type="term" value="P:DNA restriction-modification system"/>
    <property type="evidence" value="ECO:0007669"/>
    <property type="project" value="UniProtKB-KW"/>
</dbReference>
<dbReference type="GO" id="GO:0003677">
    <property type="term" value="F:DNA binding"/>
    <property type="evidence" value="ECO:0007669"/>
    <property type="project" value="TreeGrafter"/>
</dbReference>
<protein>
    <recommendedName>
        <fullName evidence="7">Cytosine-specific methyltransferase</fullName>
        <ecNumber evidence="7">2.1.1.37</ecNumber>
    </recommendedName>
</protein>
<sequence length="463" mass="52293">MKQFLCRPGSKIHFQYRANITLAEAQDQQLNVLALLDQGMYETANNARGVLAASRNELRVVELFSGAGGMGLGFLMSSSEKTACRIVHTSECDPICIKSIFTNYSYWKEHAKVLINEPFPSEIAPTDLSTAIGRESVVSQVQRYGGVDILIGGPPCQGFSQANRNSWSPNNPYNKLVNNFIELAIALNPKVILMENVQGILWTPRSNHHENKLGVVEHITRKLAKTGYVLFPSVLDAAWYGVPQHRNRFFLLALDQSLGYTEDSFGNWGPFPFPTHGPITTQKFVTVRDAISDLPKVENGEGRLFQDYKNPRQQDLALNVFLNEAREFSQPGVIEGHIVSKQADYVLERYKNIPEGGNWSDIQHMMTNYSKLERTHSNIYRRLKWDEPSITIGNYRKSMLIHPAQDRGLSLREATRLQSFPDWFVFCGVATKRGTTLMHKQQQLANAVSFLLIKAIAKYILTL</sequence>
<dbReference type="SUPFAM" id="SSF53335">
    <property type="entry name" value="S-adenosyl-L-methionine-dependent methyltransferases"/>
    <property type="match status" value="1"/>
</dbReference>
<dbReference type="PRINTS" id="PR00105">
    <property type="entry name" value="C5METTRFRASE"/>
</dbReference>
<dbReference type="AlphaFoldDB" id="U5QDA0"/>
<dbReference type="InterPro" id="IPR018117">
    <property type="entry name" value="C5_DNA_meth_AS"/>
</dbReference>
<evidence type="ECO:0000256" key="2">
    <source>
        <dbReference type="ARBA" id="ARBA00022679"/>
    </source>
</evidence>
<evidence type="ECO:0000256" key="3">
    <source>
        <dbReference type="ARBA" id="ARBA00022691"/>
    </source>
</evidence>
<evidence type="ECO:0000256" key="5">
    <source>
        <dbReference type="PROSITE-ProRule" id="PRU01016"/>
    </source>
</evidence>
<dbReference type="PROSITE" id="PS51679">
    <property type="entry name" value="SAM_MT_C5"/>
    <property type="match status" value="1"/>
</dbReference>
<dbReference type="EC" id="2.1.1.37" evidence="7"/>
<dbReference type="PANTHER" id="PTHR10629:SF52">
    <property type="entry name" value="DNA (CYTOSINE-5)-METHYLTRANSFERASE 1"/>
    <property type="match status" value="1"/>
</dbReference>
<keyword evidence="2 5" id="KW-0808">Transferase</keyword>
<dbReference type="Gene3D" id="3.40.50.150">
    <property type="entry name" value="Vaccinia Virus protein VP39"/>
    <property type="match status" value="1"/>
</dbReference>
<dbReference type="KEGG" id="glj:GKIL_0605"/>
<evidence type="ECO:0000256" key="1">
    <source>
        <dbReference type="ARBA" id="ARBA00022603"/>
    </source>
</evidence>
<evidence type="ECO:0000256" key="7">
    <source>
        <dbReference type="RuleBase" id="RU000417"/>
    </source>
</evidence>
<dbReference type="PROSITE" id="PS00094">
    <property type="entry name" value="C5_MTASE_1"/>
    <property type="match status" value="1"/>
</dbReference>
<dbReference type="OrthoDB" id="451520at2"/>
<evidence type="ECO:0000256" key="6">
    <source>
        <dbReference type="RuleBase" id="RU000416"/>
    </source>
</evidence>